<dbReference type="Pfam" id="PF03741">
    <property type="entry name" value="TerC"/>
    <property type="match status" value="1"/>
</dbReference>
<accession>A0ABW1KWX9</accession>
<organism evidence="2 3">
    <name type="scientific">Hyphococcus aureus</name>
    <dbReference type="NCBI Taxonomy" id="2666033"/>
    <lineage>
        <taxon>Bacteria</taxon>
        <taxon>Pseudomonadati</taxon>
        <taxon>Pseudomonadota</taxon>
        <taxon>Alphaproteobacteria</taxon>
        <taxon>Parvularculales</taxon>
        <taxon>Parvularculaceae</taxon>
        <taxon>Hyphococcus</taxon>
    </lineage>
</organism>
<feature type="transmembrane region" description="Helical" evidence="1">
    <location>
        <begin position="89"/>
        <end position="108"/>
    </location>
</feature>
<sequence length="267" mass="29702">MESLLSLENLFTLLMLILLQAVLGFDNLLYISIESSRVVENRQRMVRLWGIGLAIGLRLILMVVVLGLINSLTQPLFGAHLSGVFEASFTFHSIVSIFGGGFIMWTATKEIMHLLAVDHVENLQKEHTKSVPVAIATIVFMNLIFSFDSLLSAIALTHVVWVIAAAIIISGVMMIVLADRVSAFLKQNRMFEVIGLFILFIVGVLLITEGGHLAHMHLFGFEVVAMSKASFYFVIFVMVIVSTVQTRYRNKLEKLRAKEHAEAAPTI</sequence>
<feature type="transmembrane region" description="Helical" evidence="1">
    <location>
        <begin position="229"/>
        <end position="248"/>
    </location>
</feature>
<evidence type="ECO:0000313" key="2">
    <source>
        <dbReference type="EMBL" id="MFC6035576.1"/>
    </source>
</evidence>
<name>A0ABW1KWX9_9PROT</name>
<dbReference type="RefSeq" id="WP_379879040.1">
    <property type="nucleotide sequence ID" value="NZ_JBHPON010000001.1"/>
</dbReference>
<dbReference type="InterPro" id="IPR005496">
    <property type="entry name" value="Integral_membrane_TerC"/>
</dbReference>
<gene>
    <name evidence="2" type="ORF">ACFMB1_08485</name>
</gene>
<dbReference type="EMBL" id="JBHPON010000001">
    <property type="protein sequence ID" value="MFC6035576.1"/>
    <property type="molecule type" value="Genomic_DNA"/>
</dbReference>
<proteinExistence type="predicted"/>
<feature type="transmembrane region" description="Helical" evidence="1">
    <location>
        <begin position="45"/>
        <end position="69"/>
    </location>
</feature>
<keyword evidence="3" id="KW-1185">Reference proteome</keyword>
<feature type="transmembrane region" description="Helical" evidence="1">
    <location>
        <begin position="12"/>
        <end position="33"/>
    </location>
</feature>
<feature type="transmembrane region" description="Helical" evidence="1">
    <location>
        <begin position="153"/>
        <end position="178"/>
    </location>
</feature>
<comment type="caution">
    <text evidence="2">The sequence shown here is derived from an EMBL/GenBank/DDBJ whole genome shotgun (WGS) entry which is preliminary data.</text>
</comment>
<reference evidence="2 3" key="1">
    <citation type="submission" date="2024-09" db="EMBL/GenBank/DDBJ databases">
        <authorList>
            <person name="Zhang Z.-H."/>
        </authorList>
    </citation>
    <scope>NUCLEOTIDE SEQUENCE [LARGE SCALE GENOMIC DNA]</scope>
    <source>
        <strain evidence="2 3">HHTR114</strain>
    </source>
</reference>
<keyword evidence="1" id="KW-0472">Membrane</keyword>
<keyword evidence="1" id="KW-1133">Transmembrane helix</keyword>
<feature type="transmembrane region" description="Helical" evidence="1">
    <location>
        <begin position="129"/>
        <end position="147"/>
    </location>
</feature>
<dbReference type="Proteomes" id="UP001596116">
    <property type="component" value="Unassembled WGS sequence"/>
</dbReference>
<evidence type="ECO:0000313" key="3">
    <source>
        <dbReference type="Proteomes" id="UP001596116"/>
    </source>
</evidence>
<protein>
    <submittedName>
        <fullName evidence="2">TerC family protein</fullName>
    </submittedName>
</protein>
<feature type="transmembrane region" description="Helical" evidence="1">
    <location>
        <begin position="190"/>
        <end position="209"/>
    </location>
</feature>
<keyword evidence="1" id="KW-0812">Transmembrane</keyword>
<evidence type="ECO:0000256" key="1">
    <source>
        <dbReference type="SAM" id="Phobius"/>
    </source>
</evidence>